<dbReference type="Gene3D" id="2.60.40.420">
    <property type="entry name" value="Cupredoxins - blue copper proteins"/>
    <property type="match status" value="1"/>
</dbReference>
<evidence type="ECO:0000259" key="13">
    <source>
        <dbReference type="Pfam" id="PF01336"/>
    </source>
</evidence>
<dbReference type="Pfam" id="PF00152">
    <property type="entry name" value="tRNA-synt_2"/>
    <property type="match status" value="1"/>
</dbReference>
<evidence type="ECO:0000256" key="3">
    <source>
        <dbReference type="ARBA" id="ARBA00022598"/>
    </source>
</evidence>
<dbReference type="InterPro" id="IPR012340">
    <property type="entry name" value="NA-bd_OB-fold"/>
</dbReference>
<dbReference type="GO" id="GO:0005829">
    <property type="term" value="C:cytosol"/>
    <property type="evidence" value="ECO:0007669"/>
    <property type="project" value="TreeGrafter"/>
</dbReference>
<evidence type="ECO:0000256" key="10">
    <source>
        <dbReference type="SAM" id="MobiDB-lite"/>
    </source>
</evidence>
<dbReference type="SUPFAM" id="SSF55681">
    <property type="entry name" value="Class II aaRS and biotin synthetases"/>
    <property type="match status" value="1"/>
</dbReference>
<dbReference type="OrthoDB" id="21243at2759"/>
<evidence type="ECO:0000256" key="1">
    <source>
        <dbReference type="ARBA" id="ARBA00008226"/>
    </source>
</evidence>
<dbReference type="EC" id="6.1.1.6" evidence="2"/>
<keyword evidence="3" id="KW-0436">Ligase</keyword>
<dbReference type="InterPro" id="IPR008972">
    <property type="entry name" value="Cupredoxin"/>
</dbReference>
<dbReference type="Pfam" id="PF01336">
    <property type="entry name" value="tRNA_anti-codon"/>
    <property type="match status" value="1"/>
</dbReference>
<accession>A0A8H4R6C1</accession>
<protein>
    <recommendedName>
        <fullName evidence="2">lysine--tRNA ligase</fullName>
        <ecNumber evidence="2">6.1.1.6</ecNumber>
    </recommendedName>
    <alternativeName>
        <fullName evidence="8">Lysyl-tRNA synthetase</fullName>
    </alternativeName>
</protein>
<dbReference type="FunFam" id="2.40.50.140:FF:000050">
    <property type="entry name" value="Lysine--tRNA ligase"/>
    <property type="match status" value="1"/>
</dbReference>
<feature type="chain" id="PRO_5034369187" description="lysine--tRNA ligase" evidence="11">
    <location>
        <begin position="18"/>
        <end position="446"/>
    </location>
</feature>
<dbReference type="PANTHER" id="PTHR42918:SF9">
    <property type="entry name" value="LYSINE--TRNA LIGASE"/>
    <property type="match status" value="1"/>
</dbReference>
<dbReference type="SUPFAM" id="SSF49503">
    <property type="entry name" value="Cupredoxins"/>
    <property type="match status" value="1"/>
</dbReference>
<comment type="catalytic activity">
    <reaction evidence="9">
        <text>tRNA(Lys) + L-lysine + ATP = L-lysyl-tRNA(Lys) + AMP + diphosphate</text>
        <dbReference type="Rhea" id="RHEA:20792"/>
        <dbReference type="Rhea" id="RHEA-COMP:9696"/>
        <dbReference type="Rhea" id="RHEA-COMP:9697"/>
        <dbReference type="ChEBI" id="CHEBI:30616"/>
        <dbReference type="ChEBI" id="CHEBI:32551"/>
        <dbReference type="ChEBI" id="CHEBI:33019"/>
        <dbReference type="ChEBI" id="CHEBI:78442"/>
        <dbReference type="ChEBI" id="CHEBI:78529"/>
        <dbReference type="ChEBI" id="CHEBI:456215"/>
        <dbReference type="EC" id="6.1.1.6"/>
    </reaction>
</comment>
<dbReference type="InterPro" id="IPR004364">
    <property type="entry name" value="Aa-tRNA-synt_II"/>
</dbReference>
<feature type="domain" description="OB" evidence="13">
    <location>
        <begin position="286"/>
        <end position="374"/>
    </location>
</feature>
<dbReference type="GO" id="GO:0005524">
    <property type="term" value="F:ATP binding"/>
    <property type="evidence" value="ECO:0007669"/>
    <property type="project" value="UniProtKB-KW"/>
</dbReference>
<dbReference type="Gene3D" id="2.40.50.140">
    <property type="entry name" value="Nucleic acid-binding proteins"/>
    <property type="match status" value="1"/>
</dbReference>
<keyword evidence="7" id="KW-0030">Aminoacyl-tRNA synthetase</keyword>
<keyword evidence="11" id="KW-0732">Signal</keyword>
<keyword evidence="5" id="KW-0067">ATP-binding</keyword>
<evidence type="ECO:0000256" key="7">
    <source>
        <dbReference type="ARBA" id="ARBA00023146"/>
    </source>
</evidence>
<dbReference type="GO" id="GO:0006430">
    <property type="term" value="P:lysyl-tRNA aminoacylation"/>
    <property type="evidence" value="ECO:0007669"/>
    <property type="project" value="TreeGrafter"/>
</dbReference>
<feature type="region of interest" description="Disordered" evidence="10">
    <location>
        <begin position="168"/>
        <end position="194"/>
    </location>
</feature>
<keyword evidence="6" id="KW-0648">Protein biosynthesis</keyword>
<evidence type="ECO:0000256" key="2">
    <source>
        <dbReference type="ARBA" id="ARBA00013166"/>
    </source>
</evidence>
<dbReference type="AlphaFoldDB" id="A0A8H4R6C1"/>
<dbReference type="CDD" id="cd04322">
    <property type="entry name" value="LysRS_N"/>
    <property type="match status" value="1"/>
</dbReference>
<evidence type="ECO:0000256" key="4">
    <source>
        <dbReference type="ARBA" id="ARBA00022741"/>
    </source>
</evidence>
<evidence type="ECO:0000313" key="14">
    <source>
        <dbReference type="EMBL" id="KAF4624260.1"/>
    </source>
</evidence>
<organism evidence="14 15">
    <name type="scientific">Cudoniella acicularis</name>
    <dbReference type="NCBI Taxonomy" id="354080"/>
    <lineage>
        <taxon>Eukaryota</taxon>
        <taxon>Fungi</taxon>
        <taxon>Dikarya</taxon>
        <taxon>Ascomycota</taxon>
        <taxon>Pezizomycotina</taxon>
        <taxon>Leotiomycetes</taxon>
        <taxon>Helotiales</taxon>
        <taxon>Tricladiaceae</taxon>
        <taxon>Cudoniella</taxon>
    </lineage>
</organism>
<keyword evidence="15" id="KW-1185">Reference proteome</keyword>
<feature type="signal peptide" evidence="11">
    <location>
        <begin position="1"/>
        <end position="17"/>
    </location>
</feature>
<comment type="caution">
    <text evidence="14">The sequence shown here is derived from an EMBL/GenBank/DDBJ whole genome shotgun (WGS) entry which is preliminary data.</text>
</comment>
<sequence>MHLSFIVLAGLAANCRAASLAITVGKDGDLAFSPNSSTAAMGDTLEFHFFAGGHSVVSSTFNSPCIPSSNAFYSGYIPGGSAGNDTFIVNVNSTDPIWFYCSLNDHCKAGMVGVVNPPSGESISDYAAAAAQVAKASAPLVPEGGVITVIDDSTKTTAAATKASSVKSGSATATVTSGNGASTTSPSTSSSTSTAVISATTTKSDGGRQGEVSFALGLSIVVEADEKELKPNQYFEIRSRNINKLRTTKNPNPYPHKFHENYDLRKFVAEYGFLKSVEHKKDVEIRLGGRIYNKCASGNKLVFYDIRTEGVKVQVMCQVQEAKEGGAPFAEQHEHLQRGDIIGIVGYPGRTAPNKIEKSEEGELSIFATEIVLLTPCLHQLPDEYYWFKDQERRHRKRYLDLITNDHTRNVFLTRSKMVTYIRKYFDDQDFVEVETPMMNPIAGEQ</sequence>
<dbReference type="InterPro" id="IPR045864">
    <property type="entry name" value="aa-tRNA-synth_II/BPL/LPL"/>
</dbReference>
<dbReference type="PANTHER" id="PTHR42918">
    <property type="entry name" value="LYSYL-TRNA SYNTHETASE"/>
    <property type="match status" value="1"/>
</dbReference>
<dbReference type="Gene3D" id="3.30.930.10">
    <property type="entry name" value="Bira Bifunctional Protein, Domain 2"/>
    <property type="match status" value="1"/>
</dbReference>
<dbReference type="EMBL" id="JAAMPI010001716">
    <property type="protein sequence ID" value="KAF4624260.1"/>
    <property type="molecule type" value="Genomic_DNA"/>
</dbReference>
<proteinExistence type="inferred from homology"/>
<feature type="domain" description="Aminoacyl-tRNA synthetase class II (D/K/N)" evidence="12">
    <location>
        <begin position="391"/>
        <end position="445"/>
    </location>
</feature>
<evidence type="ECO:0000256" key="8">
    <source>
        <dbReference type="ARBA" id="ARBA00030563"/>
    </source>
</evidence>
<dbReference type="InterPro" id="IPR044136">
    <property type="entry name" value="Lys-tRNA-ligase_II_N"/>
</dbReference>
<dbReference type="GO" id="GO:0004824">
    <property type="term" value="F:lysine-tRNA ligase activity"/>
    <property type="evidence" value="ECO:0007669"/>
    <property type="project" value="UniProtKB-EC"/>
</dbReference>
<comment type="similarity">
    <text evidence="1">Belongs to the class-II aminoacyl-tRNA synthetase family.</text>
</comment>
<dbReference type="GO" id="GO:0000049">
    <property type="term" value="F:tRNA binding"/>
    <property type="evidence" value="ECO:0007669"/>
    <property type="project" value="TreeGrafter"/>
</dbReference>
<reference evidence="14 15" key="1">
    <citation type="submission" date="2020-03" db="EMBL/GenBank/DDBJ databases">
        <title>Draft Genome Sequence of Cudoniella acicularis.</title>
        <authorList>
            <person name="Buettner E."/>
            <person name="Kellner H."/>
        </authorList>
    </citation>
    <scope>NUCLEOTIDE SEQUENCE [LARGE SCALE GENOMIC DNA]</scope>
    <source>
        <strain evidence="14 15">DSM 108380</strain>
    </source>
</reference>
<dbReference type="Proteomes" id="UP000566819">
    <property type="component" value="Unassembled WGS sequence"/>
</dbReference>
<evidence type="ECO:0000256" key="6">
    <source>
        <dbReference type="ARBA" id="ARBA00022917"/>
    </source>
</evidence>
<name>A0A8H4R6C1_9HELO</name>
<evidence type="ECO:0000313" key="15">
    <source>
        <dbReference type="Proteomes" id="UP000566819"/>
    </source>
</evidence>
<dbReference type="SUPFAM" id="SSF50249">
    <property type="entry name" value="Nucleic acid-binding proteins"/>
    <property type="match status" value="1"/>
</dbReference>
<evidence type="ECO:0000259" key="12">
    <source>
        <dbReference type="Pfam" id="PF00152"/>
    </source>
</evidence>
<gene>
    <name evidence="14" type="ORF">G7Y89_g13916</name>
</gene>
<dbReference type="CDD" id="cd00920">
    <property type="entry name" value="Cupredoxin"/>
    <property type="match status" value="1"/>
</dbReference>
<keyword evidence="4" id="KW-0547">Nucleotide-binding</keyword>
<dbReference type="InterPro" id="IPR004365">
    <property type="entry name" value="NA-bd_OB_tRNA"/>
</dbReference>
<evidence type="ECO:0000256" key="5">
    <source>
        <dbReference type="ARBA" id="ARBA00022840"/>
    </source>
</evidence>
<evidence type="ECO:0000256" key="11">
    <source>
        <dbReference type="SAM" id="SignalP"/>
    </source>
</evidence>
<evidence type="ECO:0000256" key="9">
    <source>
        <dbReference type="ARBA" id="ARBA00048573"/>
    </source>
</evidence>